<evidence type="ECO:0000313" key="3">
    <source>
        <dbReference type="EnsemblMetazoa" id="Aqu2.1.30060_001"/>
    </source>
</evidence>
<dbReference type="PROSITE" id="PS50017">
    <property type="entry name" value="DEATH_DOMAIN"/>
    <property type="match status" value="1"/>
</dbReference>
<feature type="signal peptide" evidence="1">
    <location>
        <begin position="1"/>
        <end position="20"/>
    </location>
</feature>
<sequence>MWGFALVAIALAVIIGVTIKLEKNNGTSISLTEQSHHGSTPDKARQLDAEDVDKILIVLDKVFFGAAKWNDLGLRLGLYQPKLNVIAESGGNAYKHLRKTIEAWLDGEDKAKIRTWQTLIDAVRGTGNRAAAEKIPQKLKELYNITV</sequence>
<name>A0A1X7UPZ5_AMPQE</name>
<dbReference type="InParanoid" id="A0A1X7UPZ5"/>
<evidence type="ECO:0000259" key="2">
    <source>
        <dbReference type="PROSITE" id="PS50017"/>
    </source>
</evidence>
<evidence type="ECO:0000256" key="1">
    <source>
        <dbReference type="SAM" id="SignalP"/>
    </source>
</evidence>
<feature type="chain" id="PRO_5012281909" description="Death domain-containing protein" evidence="1">
    <location>
        <begin position="21"/>
        <end position="147"/>
    </location>
</feature>
<dbReference type="InterPro" id="IPR011029">
    <property type="entry name" value="DEATH-like_dom_sf"/>
</dbReference>
<accession>A0A1X7UPZ5</accession>
<reference evidence="3" key="1">
    <citation type="submission" date="2017-05" db="UniProtKB">
        <authorList>
            <consortium name="EnsemblMetazoa"/>
        </authorList>
    </citation>
    <scope>IDENTIFICATION</scope>
</reference>
<dbReference type="EnsemblMetazoa" id="Aqu2.1.30060_001">
    <property type="protein sequence ID" value="Aqu2.1.30060_001"/>
    <property type="gene ID" value="Aqu2.1.30060"/>
</dbReference>
<dbReference type="SUPFAM" id="SSF47986">
    <property type="entry name" value="DEATH domain"/>
    <property type="match status" value="1"/>
</dbReference>
<organism evidence="3">
    <name type="scientific">Amphimedon queenslandica</name>
    <name type="common">Sponge</name>
    <dbReference type="NCBI Taxonomy" id="400682"/>
    <lineage>
        <taxon>Eukaryota</taxon>
        <taxon>Metazoa</taxon>
        <taxon>Porifera</taxon>
        <taxon>Demospongiae</taxon>
        <taxon>Heteroscleromorpha</taxon>
        <taxon>Haplosclerida</taxon>
        <taxon>Niphatidae</taxon>
        <taxon>Amphimedon</taxon>
    </lineage>
</organism>
<dbReference type="AlphaFoldDB" id="A0A1X7UPZ5"/>
<protein>
    <recommendedName>
        <fullName evidence="2">Death domain-containing protein</fullName>
    </recommendedName>
</protein>
<dbReference type="InterPro" id="IPR000488">
    <property type="entry name" value="Death_dom"/>
</dbReference>
<proteinExistence type="predicted"/>
<feature type="domain" description="Death" evidence="2">
    <location>
        <begin position="67"/>
        <end position="139"/>
    </location>
</feature>
<dbReference type="GO" id="GO:0007165">
    <property type="term" value="P:signal transduction"/>
    <property type="evidence" value="ECO:0007669"/>
    <property type="project" value="InterPro"/>
</dbReference>
<dbReference type="Gene3D" id="1.10.533.10">
    <property type="entry name" value="Death Domain, Fas"/>
    <property type="match status" value="1"/>
</dbReference>
<keyword evidence="1" id="KW-0732">Signal</keyword>